<name>A0A0E9R9K0_ANGAN</name>
<proteinExistence type="predicted"/>
<accession>A0A0E9R9K0</accession>
<reference evidence="1" key="2">
    <citation type="journal article" date="2015" name="Fish Shellfish Immunol.">
        <title>Early steps in the European eel (Anguilla anguilla)-Vibrio vulnificus interaction in the gills: Role of the RtxA13 toxin.</title>
        <authorList>
            <person name="Callol A."/>
            <person name="Pajuelo D."/>
            <person name="Ebbesson L."/>
            <person name="Teles M."/>
            <person name="MacKenzie S."/>
            <person name="Amaro C."/>
        </authorList>
    </citation>
    <scope>NUCLEOTIDE SEQUENCE</scope>
</reference>
<organism evidence="1">
    <name type="scientific">Anguilla anguilla</name>
    <name type="common">European freshwater eel</name>
    <name type="synonym">Muraena anguilla</name>
    <dbReference type="NCBI Taxonomy" id="7936"/>
    <lineage>
        <taxon>Eukaryota</taxon>
        <taxon>Metazoa</taxon>
        <taxon>Chordata</taxon>
        <taxon>Craniata</taxon>
        <taxon>Vertebrata</taxon>
        <taxon>Euteleostomi</taxon>
        <taxon>Actinopterygii</taxon>
        <taxon>Neopterygii</taxon>
        <taxon>Teleostei</taxon>
        <taxon>Anguilliformes</taxon>
        <taxon>Anguillidae</taxon>
        <taxon>Anguilla</taxon>
    </lineage>
</organism>
<reference evidence="1" key="1">
    <citation type="submission" date="2014-11" db="EMBL/GenBank/DDBJ databases">
        <authorList>
            <person name="Amaro Gonzalez C."/>
        </authorList>
    </citation>
    <scope>NUCLEOTIDE SEQUENCE</scope>
</reference>
<dbReference type="AlphaFoldDB" id="A0A0E9R9K0"/>
<protein>
    <submittedName>
        <fullName evidence="1">Uncharacterized protein</fullName>
    </submittedName>
</protein>
<sequence>MKYLFSIPVLLSLCRRTV</sequence>
<evidence type="ECO:0000313" key="1">
    <source>
        <dbReference type="EMBL" id="JAH25811.1"/>
    </source>
</evidence>
<dbReference type="EMBL" id="GBXM01082766">
    <property type="protein sequence ID" value="JAH25811.1"/>
    <property type="molecule type" value="Transcribed_RNA"/>
</dbReference>